<reference evidence="1" key="1">
    <citation type="submission" date="2020-01" db="EMBL/GenBank/DDBJ databases">
        <title>Insect and environment-associated Actinomycetes.</title>
        <authorList>
            <person name="Currrie C."/>
            <person name="Chevrette M."/>
            <person name="Carlson C."/>
            <person name="Stubbendieck R."/>
            <person name="Wendt-Pienkowski E."/>
        </authorList>
    </citation>
    <scope>NUCLEOTIDE SEQUENCE</scope>
    <source>
        <strain evidence="1">SID12501</strain>
    </source>
</reference>
<proteinExistence type="predicted"/>
<organism evidence="1">
    <name type="scientific">Streptomyces sp. SID12501</name>
    <dbReference type="NCBI Taxonomy" id="2706042"/>
    <lineage>
        <taxon>Bacteria</taxon>
        <taxon>Bacillati</taxon>
        <taxon>Actinomycetota</taxon>
        <taxon>Actinomycetes</taxon>
        <taxon>Kitasatosporales</taxon>
        <taxon>Streptomycetaceae</taxon>
        <taxon>Streptomyces</taxon>
    </lineage>
</organism>
<name>A0A6B3C528_9ACTN</name>
<protein>
    <submittedName>
        <fullName evidence="1">Uncharacterized protein</fullName>
    </submittedName>
</protein>
<gene>
    <name evidence="1" type="ORF">G3I71_38270</name>
</gene>
<dbReference type="AlphaFoldDB" id="A0A6B3C528"/>
<evidence type="ECO:0000313" key="1">
    <source>
        <dbReference type="EMBL" id="NEC91524.1"/>
    </source>
</evidence>
<dbReference type="RefSeq" id="WP_164322312.1">
    <property type="nucleotide sequence ID" value="NZ_JAAGLU010000043.1"/>
</dbReference>
<sequence>MTLPGLHMCRHCDELITDPDDAVVVAYVHANSGPGREIWAHSAHAHLVQPDPYPLALLARIRALCAGNSAT</sequence>
<accession>A0A6B3C528</accession>
<dbReference type="EMBL" id="JAAGLU010000043">
    <property type="protein sequence ID" value="NEC91524.1"/>
    <property type="molecule type" value="Genomic_DNA"/>
</dbReference>
<comment type="caution">
    <text evidence="1">The sequence shown here is derived from an EMBL/GenBank/DDBJ whole genome shotgun (WGS) entry which is preliminary data.</text>
</comment>